<organism evidence="12 13">
    <name type="scientific">Cryptomeria japonica</name>
    <name type="common">Japanese cedar</name>
    <name type="synonym">Cupressus japonica</name>
    <dbReference type="NCBI Taxonomy" id="3369"/>
    <lineage>
        <taxon>Eukaryota</taxon>
        <taxon>Viridiplantae</taxon>
        <taxon>Streptophyta</taxon>
        <taxon>Embryophyta</taxon>
        <taxon>Tracheophyta</taxon>
        <taxon>Spermatophyta</taxon>
        <taxon>Pinopsida</taxon>
        <taxon>Pinidae</taxon>
        <taxon>Conifers II</taxon>
        <taxon>Cupressales</taxon>
        <taxon>Cupressaceae</taxon>
        <taxon>Cryptomeria</taxon>
    </lineage>
</organism>
<dbReference type="InterPro" id="IPR045870">
    <property type="entry name" value="TryX_NRX_thioredoxin_dom"/>
</dbReference>
<dbReference type="InterPro" id="IPR046349">
    <property type="entry name" value="C1-like_sf"/>
</dbReference>
<proteinExistence type="inferred from homology"/>
<gene>
    <name evidence="12" type="ORF">SUGI_1505520</name>
</gene>
<keyword evidence="6" id="KW-0520">NAD</keyword>
<comment type="catalytic activity">
    <reaction evidence="9">
        <text>[protein]-dithiol + NADP(+) = [protein]-disulfide + NADPH + H(+)</text>
        <dbReference type="Rhea" id="RHEA:18753"/>
        <dbReference type="Rhea" id="RHEA-COMP:10593"/>
        <dbReference type="Rhea" id="RHEA-COMP:10594"/>
        <dbReference type="ChEBI" id="CHEBI:15378"/>
        <dbReference type="ChEBI" id="CHEBI:29950"/>
        <dbReference type="ChEBI" id="CHEBI:50058"/>
        <dbReference type="ChEBI" id="CHEBI:57783"/>
        <dbReference type="ChEBI" id="CHEBI:58349"/>
        <dbReference type="EC" id="1.8.1.8"/>
    </reaction>
</comment>
<dbReference type="InterPro" id="IPR002219">
    <property type="entry name" value="PKC_DAG/PE"/>
</dbReference>
<dbReference type="EC" id="1.8.1.8" evidence="1"/>
<evidence type="ECO:0000256" key="6">
    <source>
        <dbReference type="ARBA" id="ARBA00023027"/>
    </source>
</evidence>
<dbReference type="InterPro" id="IPR052259">
    <property type="entry name" value="Nucleoredoxin-like"/>
</dbReference>
<dbReference type="Proteomes" id="UP001234787">
    <property type="component" value="Unassembled WGS sequence"/>
</dbReference>
<dbReference type="PROSITE" id="PS51352">
    <property type="entry name" value="THIOREDOXIN_2"/>
    <property type="match status" value="1"/>
</dbReference>
<sequence length="243" mass="27641">MANTETQQSLSSLLCTDERDFLIRNNGDQVPVSELTGKTVGLYFSAHWCPPCREFTPKLIQVYNELKQNGESFEIVFLSSDRNQQGFEEYYASMPWLALPFGDKVKKDLSQYFQIRGIPSFIIVGPDGETVTKDGRTIVSVHGAKAYPFTDACVAELQKDIEAAAKKYPKETKHELHEHSLQLTRRKPYMCNGCRDAGYTWSFYCQNCDFDLHPDCALKDKHSDENEKKAAEVICEGDACRRV</sequence>
<keyword evidence="5" id="KW-0560">Oxidoreductase</keyword>
<comment type="caution">
    <text evidence="12">The sequence shown here is derived from an EMBL/GenBank/DDBJ whole genome shotgun (WGS) entry which is preliminary data.</text>
</comment>
<name>A0AAD3NTV3_CRYJA</name>
<feature type="domain" description="Phorbol-ester/DAG-type" evidence="10">
    <location>
        <begin position="173"/>
        <end position="224"/>
    </location>
</feature>
<protein>
    <recommendedName>
        <fullName evidence="1">protein-disulfide reductase</fullName>
        <ecNumber evidence="1">1.8.1.8</ecNumber>
    </recommendedName>
</protein>
<evidence type="ECO:0000256" key="5">
    <source>
        <dbReference type="ARBA" id="ARBA00023002"/>
    </source>
</evidence>
<dbReference type="Gene3D" id="3.40.30.10">
    <property type="entry name" value="Glutaredoxin"/>
    <property type="match status" value="1"/>
</dbReference>
<accession>A0AAD3NTV3</accession>
<dbReference type="InterPro" id="IPR004146">
    <property type="entry name" value="DC1"/>
</dbReference>
<dbReference type="GO" id="GO:0046872">
    <property type="term" value="F:metal ion binding"/>
    <property type="evidence" value="ECO:0007669"/>
    <property type="project" value="UniProtKB-KW"/>
</dbReference>
<dbReference type="AlphaFoldDB" id="A0AAD3NTV3"/>
<evidence type="ECO:0000313" key="13">
    <source>
        <dbReference type="Proteomes" id="UP001234787"/>
    </source>
</evidence>
<dbReference type="InterPro" id="IPR036249">
    <property type="entry name" value="Thioredoxin-like_sf"/>
</dbReference>
<dbReference type="GO" id="GO:0004791">
    <property type="term" value="F:thioredoxin-disulfide reductase (NADPH) activity"/>
    <property type="evidence" value="ECO:0007669"/>
    <property type="project" value="InterPro"/>
</dbReference>
<dbReference type="InterPro" id="IPR012336">
    <property type="entry name" value="Thioredoxin-like_fold"/>
</dbReference>
<evidence type="ECO:0000256" key="3">
    <source>
        <dbReference type="ARBA" id="ARBA00022737"/>
    </source>
</evidence>
<dbReference type="SUPFAM" id="SSF57889">
    <property type="entry name" value="Cysteine-rich domain"/>
    <property type="match status" value="1"/>
</dbReference>
<dbReference type="InterPro" id="IPR013766">
    <property type="entry name" value="Thioredoxin_domain"/>
</dbReference>
<evidence type="ECO:0000259" key="11">
    <source>
        <dbReference type="PROSITE" id="PS51352"/>
    </source>
</evidence>
<comment type="similarity">
    <text evidence="7">Belongs to the nucleoredoxin family.</text>
</comment>
<evidence type="ECO:0000256" key="4">
    <source>
        <dbReference type="ARBA" id="ARBA00022833"/>
    </source>
</evidence>
<keyword evidence="2" id="KW-0479">Metal-binding</keyword>
<evidence type="ECO:0000256" key="9">
    <source>
        <dbReference type="ARBA" id="ARBA00047804"/>
    </source>
</evidence>
<comment type="catalytic activity">
    <reaction evidence="8">
        <text>[protein]-dithiol + NAD(+) = [protein]-disulfide + NADH + H(+)</text>
        <dbReference type="Rhea" id="RHEA:18749"/>
        <dbReference type="Rhea" id="RHEA-COMP:10593"/>
        <dbReference type="Rhea" id="RHEA-COMP:10594"/>
        <dbReference type="ChEBI" id="CHEBI:15378"/>
        <dbReference type="ChEBI" id="CHEBI:29950"/>
        <dbReference type="ChEBI" id="CHEBI:50058"/>
        <dbReference type="ChEBI" id="CHEBI:57540"/>
        <dbReference type="ChEBI" id="CHEBI:57945"/>
        <dbReference type="EC" id="1.8.1.8"/>
    </reaction>
</comment>
<feature type="domain" description="Thioredoxin" evidence="11">
    <location>
        <begin position="4"/>
        <end position="166"/>
    </location>
</feature>
<dbReference type="PROSITE" id="PS50081">
    <property type="entry name" value="ZF_DAG_PE_2"/>
    <property type="match status" value="1"/>
</dbReference>
<reference evidence="12" key="1">
    <citation type="submission" date="2022-12" db="EMBL/GenBank/DDBJ databases">
        <title>Chromosome-Level Genome Assembly of Japanese Cedar (Cryptomeriajaponica D. Don).</title>
        <authorList>
            <person name="Fujino T."/>
            <person name="Yamaguchi K."/>
            <person name="Yokoyama T."/>
            <person name="Hamanaka T."/>
            <person name="Harazono Y."/>
            <person name="Kamada H."/>
            <person name="Kobayashi W."/>
            <person name="Ujino-Ihara T."/>
            <person name="Uchiyama K."/>
            <person name="Matsumoto A."/>
            <person name="Izuno A."/>
            <person name="Tsumura Y."/>
            <person name="Toyoda A."/>
            <person name="Shigenobu S."/>
            <person name="Moriguchi Y."/>
            <person name="Ueno S."/>
            <person name="Kasahara M."/>
        </authorList>
    </citation>
    <scope>NUCLEOTIDE SEQUENCE</scope>
</reference>
<dbReference type="Pfam" id="PF03107">
    <property type="entry name" value="C1_2"/>
    <property type="match status" value="1"/>
</dbReference>
<keyword evidence="3" id="KW-0677">Repeat</keyword>
<evidence type="ECO:0000259" key="10">
    <source>
        <dbReference type="PROSITE" id="PS50081"/>
    </source>
</evidence>
<evidence type="ECO:0000256" key="2">
    <source>
        <dbReference type="ARBA" id="ARBA00022723"/>
    </source>
</evidence>
<keyword evidence="13" id="KW-1185">Reference proteome</keyword>
<dbReference type="EMBL" id="BSEH01000866">
    <property type="protein sequence ID" value="GLJ59371.1"/>
    <property type="molecule type" value="Genomic_DNA"/>
</dbReference>
<dbReference type="CDD" id="cd03009">
    <property type="entry name" value="TryX_like_TryX_NRX"/>
    <property type="match status" value="1"/>
</dbReference>
<evidence type="ECO:0000256" key="7">
    <source>
        <dbReference type="ARBA" id="ARBA00025782"/>
    </source>
</evidence>
<evidence type="ECO:0000313" key="12">
    <source>
        <dbReference type="EMBL" id="GLJ59371.1"/>
    </source>
</evidence>
<dbReference type="PANTHER" id="PTHR13871:SF96">
    <property type="entry name" value="THIOREDOXIN DOMAIN-CONTAINING PROTEIN"/>
    <property type="match status" value="1"/>
</dbReference>
<dbReference type="Pfam" id="PF13905">
    <property type="entry name" value="Thioredoxin_8"/>
    <property type="match status" value="1"/>
</dbReference>
<keyword evidence="4" id="KW-0862">Zinc</keyword>
<dbReference type="SUPFAM" id="SSF52833">
    <property type="entry name" value="Thioredoxin-like"/>
    <property type="match status" value="1"/>
</dbReference>
<evidence type="ECO:0000256" key="8">
    <source>
        <dbReference type="ARBA" id="ARBA00047388"/>
    </source>
</evidence>
<dbReference type="PANTHER" id="PTHR13871">
    <property type="entry name" value="THIOREDOXIN"/>
    <property type="match status" value="1"/>
</dbReference>
<evidence type="ECO:0000256" key="1">
    <source>
        <dbReference type="ARBA" id="ARBA00012612"/>
    </source>
</evidence>